<dbReference type="EMBL" id="QAOG01000001">
    <property type="protein sequence ID" value="PTQ62742.1"/>
    <property type="molecule type" value="Genomic_DNA"/>
</dbReference>
<accession>A0A2T5GTU8</accession>
<protein>
    <submittedName>
        <fullName evidence="1">Uncharacterized protein</fullName>
    </submittedName>
</protein>
<dbReference type="AlphaFoldDB" id="A0A2T5GTU8"/>
<evidence type="ECO:0000313" key="1">
    <source>
        <dbReference type="EMBL" id="PTQ62742.1"/>
    </source>
</evidence>
<dbReference type="Proteomes" id="UP000326857">
    <property type="component" value="Unassembled WGS sequence"/>
</dbReference>
<dbReference type="EMBL" id="CABVLI010000040">
    <property type="protein sequence ID" value="VVT17482.1"/>
    <property type="molecule type" value="Genomic_DNA"/>
</dbReference>
<evidence type="ECO:0000313" key="2">
    <source>
        <dbReference type="EMBL" id="VVT17482.1"/>
    </source>
</evidence>
<gene>
    <name evidence="1" type="ORF">C8J26_1025</name>
    <name evidence="2" type="ORF">SPHINGO391_450109</name>
</gene>
<keyword evidence="3" id="KW-1185">Reference proteome</keyword>
<name>A0A2T5GTU8_9SPHN</name>
<evidence type="ECO:0000313" key="3">
    <source>
        <dbReference type="Proteomes" id="UP000244189"/>
    </source>
</evidence>
<evidence type="ECO:0000313" key="4">
    <source>
        <dbReference type="Proteomes" id="UP000326857"/>
    </source>
</evidence>
<reference evidence="2 4" key="2">
    <citation type="submission" date="2019-09" db="EMBL/GenBank/DDBJ databases">
        <authorList>
            <person name="Dittami M. S."/>
        </authorList>
    </citation>
    <scope>NUCLEOTIDE SEQUENCE [LARGE SCALE GENOMIC DNA]</scope>
    <source>
        <strain evidence="2">SPHINGO391</strain>
    </source>
</reference>
<dbReference type="Proteomes" id="UP000244189">
    <property type="component" value="Unassembled WGS sequence"/>
</dbReference>
<dbReference type="RefSeq" id="WP_082445022.1">
    <property type="nucleotide sequence ID" value="NZ_JAPZPS010000007.1"/>
</dbReference>
<proteinExistence type="predicted"/>
<reference evidence="1 3" key="1">
    <citation type="submission" date="2018-04" db="EMBL/GenBank/DDBJ databases">
        <title>Genomic Encyclopedia of Type Strains, Phase III (KMG-III): the genomes of soil and plant-associated and newly described type strains.</title>
        <authorList>
            <person name="Whitman W."/>
        </authorList>
    </citation>
    <scope>NUCLEOTIDE SEQUENCE [LARGE SCALE GENOMIC DNA]</scope>
    <source>
        <strain evidence="1 3">MA101b</strain>
    </source>
</reference>
<organism evidence="1 3">
    <name type="scientific">Sphingomonas aurantiaca</name>
    <dbReference type="NCBI Taxonomy" id="185949"/>
    <lineage>
        <taxon>Bacteria</taxon>
        <taxon>Pseudomonadati</taxon>
        <taxon>Pseudomonadota</taxon>
        <taxon>Alphaproteobacteria</taxon>
        <taxon>Sphingomonadales</taxon>
        <taxon>Sphingomonadaceae</taxon>
        <taxon>Sphingomonas</taxon>
    </lineage>
</organism>
<accession>A0A5E7ZFR4</accession>
<sequence>MTGQITTVERAFELARSGECESVNALRQRLRREGYDAVHLHLHGASINKQLVDLIHAARGGSALA</sequence>